<dbReference type="EMBL" id="SAXA01000010">
    <property type="protein sequence ID" value="RXQ92212.1"/>
    <property type="molecule type" value="Genomic_DNA"/>
</dbReference>
<dbReference type="OrthoDB" id="1110562at2"/>
<dbReference type="Proteomes" id="UP000289703">
    <property type="component" value="Unassembled WGS sequence"/>
</dbReference>
<gene>
    <name evidence="1" type="ORF">EO244_11730</name>
</gene>
<protein>
    <submittedName>
        <fullName evidence="1">Uncharacterized protein</fullName>
    </submittedName>
</protein>
<evidence type="ECO:0000313" key="1">
    <source>
        <dbReference type="EMBL" id="RXQ92212.1"/>
    </source>
</evidence>
<dbReference type="AlphaFoldDB" id="A0A4Q1JK33"/>
<organism evidence="1 2">
    <name type="scientific">Ancylomarina salipaludis</name>
    <dbReference type="NCBI Taxonomy" id="2501299"/>
    <lineage>
        <taxon>Bacteria</taxon>
        <taxon>Pseudomonadati</taxon>
        <taxon>Bacteroidota</taxon>
        <taxon>Bacteroidia</taxon>
        <taxon>Marinilabiliales</taxon>
        <taxon>Marinifilaceae</taxon>
        <taxon>Ancylomarina</taxon>
    </lineage>
</organism>
<dbReference type="RefSeq" id="WP_129254868.1">
    <property type="nucleotide sequence ID" value="NZ_SAXA01000010.1"/>
</dbReference>
<name>A0A4Q1JK33_9BACT</name>
<sequence>MTPDKEKQVLESLYDRLFDAITYAPDGKVASWHKDTTFIQFAKNIVINPDDFADMMNPGNPNGSLTKAELFSAMVDALPNTDAMWSDSGQKVSDVYGSIIRNANSDSKPNPDQQKLYQQAFNFLNVAVEKKTMSGTKTVTEPSPEADAYDEAQAAYITAVGGYRTAYNGYDLDKKEDQRAWNAVAPGLQLTLDQAWNKWVRANKAEVEEAQNALVSTINDAVRYVIAESIKMINEQHQLAPSTPGGNPWLPSYAMPTNWYDDSCKASKLTFKSSYLNKTASSSATKYATEASGGWGLWHASAGVSGGSEEQRSHMDAENLTLEAELINVTIKRSWFNPLILKMKDWFVNGIEKGGISNAKIENLLGIMPLIPTGFIIARNVKITADFSSEDQSFISKSISTKASGGWGPFSVSGSYSHSSSKSNFEAKFDGGTLELPGLQLIGWINSIMPFSPPESAKQLEGANQQDEAKSY</sequence>
<reference evidence="1 2" key="1">
    <citation type="submission" date="2019-01" db="EMBL/GenBank/DDBJ databases">
        <title>Ancylomarina salipaludis sp. nov., isolated from a salt marsh.</title>
        <authorList>
            <person name="Yoon J.-H."/>
        </authorList>
    </citation>
    <scope>NUCLEOTIDE SEQUENCE [LARGE SCALE GENOMIC DNA]</scope>
    <source>
        <strain evidence="1 2">SHSM-M15</strain>
    </source>
</reference>
<proteinExistence type="predicted"/>
<comment type="caution">
    <text evidence="1">The sequence shown here is derived from an EMBL/GenBank/DDBJ whole genome shotgun (WGS) entry which is preliminary data.</text>
</comment>
<evidence type="ECO:0000313" key="2">
    <source>
        <dbReference type="Proteomes" id="UP000289703"/>
    </source>
</evidence>
<accession>A0A4Q1JK33</accession>
<keyword evidence="2" id="KW-1185">Reference proteome</keyword>